<comment type="caution">
    <text evidence="1">The sequence shown here is derived from an EMBL/GenBank/DDBJ whole genome shotgun (WGS) entry which is preliminary data.</text>
</comment>
<gene>
    <name evidence="1" type="ORF">F4821DRAFT_159985</name>
</gene>
<proteinExistence type="predicted"/>
<evidence type="ECO:0000313" key="1">
    <source>
        <dbReference type="EMBL" id="KAI6092277.1"/>
    </source>
</evidence>
<keyword evidence="2" id="KW-1185">Reference proteome</keyword>
<sequence length="680" mass="78703">MATREEPRPVSNGRGHGVGAAAAAKLDNASLRPRREAHHHSADLAEALRAVKPRVPDTPSDSSSDSGREDRDNKTEPVQSFLLRRKSTNDSYDDSAVVTPEIVPIEHAEARSGRPSPKYLQSLPKSNAVGDEKKTYVVVSDDAELREILRRGLEREKEKVLPTRREKLRDTVFTKQFSCFDRQNQDAANSQFHGFYVLFWIGMTILILKTGAENWRKTGNPLGTNEIMKTMFRRDVVVLLLSDGIMCGLTGVSWVMQRLVFRQYINWERSGWIIQNMWQTLFIAGVVGLPLVRDWPWTHTVFFVLHGIVMLMKQHSYAFYNGHLSTVYKKRQSLLFKLKQLELVSPVSYSSPTSPQVSAFATSHLELPPSANEYHERCKSLSKSQSTERSDIETISNAIEEAVPLDLEQLHLFERLIKWEVDALADELTGKATDPTHYYPNNLTFLNHYEYIVLPTLVYELQYPRSDSINWSYVAEKSCALIGVIFVMIMISQAFIYPVVMRTVYMKEMGWSTIQRFQEFPWVLSDLIFPFMMEYMLSWYLIWETVLNILAELTYFADRSFYDAWWNSVSWDQYARDWNRPVHNFLLRHVYHSSISSMKVNKHTATLITFFLSACVHELVMWCIFKKLRGYLLILQMCQLPLVKLSRTKWLRNQETLGNMLFWAGIFTGPSMLCTLYLIL</sequence>
<organism evidence="1 2">
    <name type="scientific">Hypoxylon rubiginosum</name>
    <dbReference type="NCBI Taxonomy" id="110542"/>
    <lineage>
        <taxon>Eukaryota</taxon>
        <taxon>Fungi</taxon>
        <taxon>Dikarya</taxon>
        <taxon>Ascomycota</taxon>
        <taxon>Pezizomycotina</taxon>
        <taxon>Sordariomycetes</taxon>
        <taxon>Xylariomycetidae</taxon>
        <taxon>Xylariales</taxon>
        <taxon>Hypoxylaceae</taxon>
        <taxon>Hypoxylon</taxon>
    </lineage>
</organism>
<reference evidence="1 2" key="1">
    <citation type="journal article" date="2022" name="New Phytol.">
        <title>Ecological generalism drives hyperdiversity of secondary metabolite gene clusters in xylarialean endophytes.</title>
        <authorList>
            <person name="Franco M.E.E."/>
            <person name="Wisecaver J.H."/>
            <person name="Arnold A.E."/>
            <person name="Ju Y.M."/>
            <person name="Slot J.C."/>
            <person name="Ahrendt S."/>
            <person name="Moore L.P."/>
            <person name="Eastman K.E."/>
            <person name="Scott K."/>
            <person name="Konkel Z."/>
            <person name="Mondo S.J."/>
            <person name="Kuo A."/>
            <person name="Hayes R.D."/>
            <person name="Haridas S."/>
            <person name="Andreopoulos B."/>
            <person name="Riley R."/>
            <person name="LaButti K."/>
            <person name="Pangilinan J."/>
            <person name="Lipzen A."/>
            <person name="Amirebrahimi M."/>
            <person name="Yan J."/>
            <person name="Adam C."/>
            <person name="Keymanesh K."/>
            <person name="Ng V."/>
            <person name="Louie K."/>
            <person name="Northen T."/>
            <person name="Drula E."/>
            <person name="Henrissat B."/>
            <person name="Hsieh H.M."/>
            <person name="Youens-Clark K."/>
            <person name="Lutzoni F."/>
            <person name="Miadlikowska J."/>
            <person name="Eastwood D.C."/>
            <person name="Hamelin R.C."/>
            <person name="Grigoriev I.V."/>
            <person name="U'Ren J.M."/>
        </authorList>
    </citation>
    <scope>NUCLEOTIDE SEQUENCE [LARGE SCALE GENOMIC DNA]</scope>
    <source>
        <strain evidence="1 2">ER1909</strain>
    </source>
</reference>
<protein>
    <submittedName>
        <fullName evidence="1">MBOAT family protein</fullName>
    </submittedName>
</protein>
<name>A0ACC0DIX8_9PEZI</name>
<dbReference type="EMBL" id="MU394284">
    <property type="protein sequence ID" value="KAI6092277.1"/>
    <property type="molecule type" value="Genomic_DNA"/>
</dbReference>
<dbReference type="Proteomes" id="UP001497680">
    <property type="component" value="Unassembled WGS sequence"/>
</dbReference>
<accession>A0ACC0DIX8</accession>
<evidence type="ECO:0000313" key="2">
    <source>
        <dbReference type="Proteomes" id="UP001497680"/>
    </source>
</evidence>